<organism evidence="2">
    <name type="scientific">Chloropicon laureae</name>
    <dbReference type="NCBI Taxonomy" id="464258"/>
    <lineage>
        <taxon>Eukaryota</taxon>
        <taxon>Viridiplantae</taxon>
        <taxon>Chlorophyta</taxon>
        <taxon>Chloropicophyceae</taxon>
        <taxon>Chloropicales</taxon>
        <taxon>Chloropicaceae</taxon>
        <taxon>Chloropicon</taxon>
    </lineage>
</organism>
<gene>
    <name evidence="2" type="ORF">CLAU1311_LOCUS415</name>
</gene>
<feature type="region of interest" description="Disordered" evidence="1">
    <location>
        <begin position="1"/>
        <end position="37"/>
    </location>
</feature>
<feature type="region of interest" description="Disordered" evidence="1">
    <location>
        <begin position="87"/>
        <end position="125"/>
    </location>
</feature>
<evidence type="ECO:0000313" key="2">
    <source>
        <dbReference type="EMBL" id="CAE0007462.1"/>
    </source>
</evidence>
<dbReference type="EMBL" id="HBHU01000668">
    <property type="protein sequence ID" value="CAE0007462.1"/>
    <property type="molecule type" value="Transcribed_RNA"/>
</dbReference>
<dbReference type="AlphaFoldDB" id="A0A7S3DY78"/>
<accession>A0A7S3DY78</accession>
<feature type="compositionally biased region" description="Low complexity" evidence="1">
    <location>
        <begin position="106"/>
        <end position="120"/>
    </location>
</feature>
<name>A0A7S3DY78_9CHLO</name>
<evidence type="ECO:0000256" key="1">
    <source>
        <dbReference type="SAM" id="MobiDB-lite"/>
    </source>
</evidence>
<proteinExistence type="predicted"/>
<sequence length="308" mass="32696">MAMLGGRVAGPAPGLHRPLHLARAPRPCQSKPRPRQRVALIRPPSAASICFDEACQAAKDQAFVLATLLPSVAAVALAFVLARKTKAGEAEGEGDDDSSSGRRSDSVGGEAAGPGPSASAEEFERDKLGNPVVALDGWMTFPVPVGSEEAGSRLKVEVGPMGRRTKRLFFFGHQPARTRLFTTTLSLPLGLRFGQDPRSKAIVIEEILEGTDAARQRQVARLSGQLAIAPGDTLVAFSSINFFYGGQAIFGMKPPQRTRVMYGCRGLGGAGRNRGLEECLTALARTQVADGPVTLVLERPITQEDDAQ</sequence>
<protein>
    <submittedName>
        <fullName evidence="2">Uncharacterized protein</fullName>
    </submittedName>
</protein>
<reference evidence="2" key="1">
    <citation type="submission" date="2021-01" db="EMBL/GenBank/DDBJ databases">
        <authorList>
            <person name="Corre E."/>
            <person name="Pelletier E."/>
            <person name="Niang G."/>
            <person name="Scheremetjew M."/>
            <person name="Finn R."/>
            <person name="Kale V."/>
            <person name="Holt S."/>
            <person name="Cochrane G."/>
            <person name="Meng A."/>
            <person name="Brown T."/>
            <person name="Cohen L."/>
        </authorList>
    </citation>
    <scope>NUCLEOTIDE SEQUENCE</scope>
    <source>
        <strain evidence="2">RCC856</strain>
    </source>
</reference>